<evidence type="ECO:0000313" key="1">
    <source>
        <dbReference type="EMBL" id="AUR52780.1"/>
    </source>
</evidence>
<dbReference type="RefSeq" id="WP_102952068.1">
    <property type="nucleotide sequence ID" value="NZ_CP024847.1"/>
</dbReference>
<sequence length="245" mass="28549">MSYDVSTNLIKTFPYLFCNKNEINFLIDVGFNILTITEPSLGVWTNADDIKPEDIIGKNLYDEFFLQYNVYKEDLDLISHKLSGKDSFQYIGINFRRKERYRVLVFEYNKLVDGTLIHARGYVPKQPLNWYYLQSLQITRTAPAETDDPALNLNIADANGLIAREQEVLFLMFHFHSYEEIACVINLFYEQKTTANAIGKLVRRSLYEKLNVVNLPSLKQKAYTLKYHLNVPKSLFPEILIEIPD</sequence>
<protein>
    <submittedName>
        <fullName evidence="1">Uncharacterized protein</fullName>
    </submittedName>
</protein>
<keyword evidence="2" id="KW-1185">Reference proteome</keyword>
<dbReference type="KEGG" id="nba:CUN60_10915"/>
<dbReference type="AlphaFoldDB" id="A0A2I7N8J6"/>
<reference evidence="2" key="1">
    <citation type="submission" date="2017-11" db="EMBL/GenBank/DDBJ databases">
        <authorList>
            <person name="Chan K.G."/>
            <person name="Lee L.S."/>
        </authorList>
    </citation>
    <scope>NUCLEOTIDE SEQUENCE [LARGE SCALE GENOMIC DNA]</scope>
    <source>
        <strain evidence="2">DSM 100970</strain>
    </source>
</reference>
<dbReference type="Proteomes" id="UP000236655">
    <property type="component" value="Chromosome"/>
</dbReference>
<evidence type="ECO:0000313" key="2">
    <source>
        <dbReference type="Proteomes" id="UP000236655"/>
    </source>
</evidence>
<dbReference type="OrthoDB" id="7846237at2"/>
<dbReference type="EMBL" id="CP024847">
    <property type="protein sequence ID" value="AUR52780.1"/>
    <property type="molecule type" value="Genomic_DNA"/>
</dbReference>
<proteinExistence type="predicted"/>
<organism evidence="1 2">
    <name type="scientific">Aquella oligotrophica</name>
    <dbReference type="NCBI Taxonomy" id="2067065"/>
    <lineage>
        <taxon>Bacteria</taxon>
        <taxon>Pseudomonadati</taxon>
        <taxon>Pseudomonadota</taxon>
        <taxon>Betaproteobacteria</taxon>
        <taxon>Neisseriales</taxon>
        <taxon>Neisseriaceae</taxon>
        <taxon>Aquella</taxon>
    </lineage>
</organism>
<accession>A0A2I7N8J6</accession>
<name>A0A2I7N8J6_9NEIS</name>
<gene>
    <name evidence="1" type="ORF">CUN60_10915</name>
</gene>